<feature type="chain" id="PRO_5040935591" evidence="5">
    <location>
        <begin position="25"/>
        <end position="193"/>
    </location>
</feature>
<dbReference type="RefSeq" id="WP_147839268.1">
    <property type="nucleotide sequence ID" value="NZ_SPSG02000029.1"/>
</dbReference>
<dbReference type="InterPro" id="IPR008966">
    <property type="entry name" value="Adhesion_dom_sf"/>
</dbReference>
<evidence type="ECO:0000256" key="3">
    <source>
        <dbReference type="ARBA" id="ARBA00022729"/>
    </source>
</evidence>
<protein>
    <submittedName>
        <fullName evidence="6">Type 1 fimbrial protein</fullName>
    </submittedName>
</protein>
<dbReference type="PANTHER" id="PTHR33420">
    <property type="entry name" value="FIMBRIAL SUBUNIT ELFA-RELATED"/>
    <property type="match status" value="1"/>
</dbReference>
<feature type="signal peptide" evidence="5">
    <location>
        <begin position="1"/>
        <end position="24"/>
    </location>
</feature>
<evidence type="ECO:0000256" key="4">
    <source>
        <dbReference type="ARBA" id="ARBA00023263"/>
    </source>
</evidence>
<evidence type="ECO:0000256" key="2">
    <source>
        <dbReference type="ARBA" id="ARBA00006671"/>
    </source>
</evidence>
<keyword evidence="4" id="KW-0281">Fimbrium</keyword>
<evidence type="ECO:0000313" key="6">
    <source>
        <dbReference type="EMBL" id="TFV25842.1"/>
    </source>
</evidence>
<dbReference type="InterPro" id="IPR036937">
    <property type="entry name" value="Adhesion_dom_fimbrial_sf"/>
</dbReference>
<proteinExistence type="inferred from homology"/>
<reference evidence="6" key="1">
    <citation type="submission" date="2019-03" db="EMBL/GenBank/DDBJ databases">
        <title>Serratia marcescens strain N2 draft genome.</title>
        <authorList>
            <person name="Yassin A."/>
            <person name="El-Kenawy N."/>
            <person name="Youssef N.H."/>
        </authorList>
    </citation>
    <scope>NUCLEOTIDE SEQUENCE [LARGE SCALE GENOMIC DNA]</scope>
    <source>
        <strain evidence="6">N2</strain>
    </source>
</reference>
<comment type="caution">
    <text evidence="6">The sequence shown here is derived from an EMBL/GenBank/DDBJ whole genome shotgun (WGS) entry which is preliminary data.</text>
</comment>
<dbReference type="InterPro" id="IPR050263">
    <property type="entry name" value="Bact_Fimbrial_Adh_Pro"/>
</dbReference>
<dbReference type="Gene3D" id="2.60.40.1090">
    <property type="entry name" value="Fimbrial-type adhesion domain"/>
    <property type="match status" value="1"/>
</dbReference>
<name>A0A9X8VK00_SERMA</name>
<dbReference type="AlphaFoldDB" id="A0A9X8VK00"/>
<comment type="similarity">
    <text evidence="2">Belongs to the fimbrial protein family.</text>
</comment>
<gene>
    <name evidence="6" type="ORF">E0L31_06905</name>
</gene>
<organism evidence="6">
    <name type="scientific">Serratia marcescens</name>
    <dbReference type="NCBI Taxonomy" id="615"/>
    <lineage>
        <taxon>Bacteria</taxon>
        <taxon>Pseudomonadati</taxon>
        <taxon>Pseudomonadota</taxon>
        <taxon>Gammaproteobacteria</taxon>
        <taxon>Enterobacterales</taxon>
        <taxon>Yersiniaceae</taxon>
        <taxon>Serratia</taxon>
    </lineage>
</organism>
<dbReference type="GO" id="GO:0043709">
    <property type="term" value="P:cell adhesion involved in single-species biofilm formation"/>
    <property type="evidence" value="ECO:0007669"/>
    <property type="project" value="TreeGrafter"/>
</dbReference>
<dbReference type="PANTHER" id="PTHR33420:SF3">
    <property type="entry name" value="FIMBRIAL SUBUNIT ELFA"/>
    <property type="match status" value="1"/>
</dbReference>
<dbReference type="EMBL" id="SPSG01000869">
    <property type="protein sequence ID" value="TFV25842.1"/>
    <property type="molecule type" value="Genomic_DNA"/>
</dbReference>
<evidence type="ECO:0000256" key="5">
    <source>
        <dbReference type="SAM" id="SignalP"/>
    </source>
</evidence>
<dbReference type="GO" id="GO:0009289">
    <property type="term" value="C:pilus"/>
    <property type="evidence" value="ECO:0007669"/>
    <property type="project" value="UniProtKB-SubCell"/>
</dbReference>
<evidence type="ECO:0000256" key="1">
    <source>
        <dbReference type="ARBA" id="ARBA00004561"/>
    </source>
</evidence>
<comment type="subcellular location">
    <subcellularLocation>
        <location evidence="1">Fimbrium</location>
    </subcellularLocation>
</comment>
<sequence length="193" mass="19953">MKKYKLYWLLVGLYAVAPLTSVYAADNSAVVKFSADIATGTCTLTADPSVALGTVDASTLVGNNWHLANTKKFTLTLSHCTGIGGGELRPTITMTGTPLPISGWTNVFKDGGTSKGFGVMVFDADPGEHNSGGIANGGDIYLTDYGKGKTLPATGTTRDLWAVVACGPTASCADTNLLPGSLTASLTFAFAYK</sequence>
<accession>A0A9X8VK00</accession>
<keyword evidence="3 5" id="KW-0732">Signal</keyword>
<dbReference type="SUPFAM" id="SSF49401">
    <property type="entry name" value="Bacterial adhesins"/>
    <property type="match status" value="1"/>
</dbReference>